<proteinExistence type="predicted"/>
<accession>G5J613</accession>
<dbReference type="AlphaFoldDB" id="G5J613"/>
<dbReference type="GeneID" id="88766539"/>
<reference evidence="1 2" key="1">
    <citation type="journal article" date="2011" name="Front. Microbiol.">
        <title>Two Strains of Crocosphaera watsonii with Highly Conserved Genomes are Distinguished by Strain-Specific Features.</title>
        <authorList>
            <person name="Bench S.R."/>
            <person name="Ilikchyan I.N."/>
            <person name="Tripp H.J."/>
            <person name="Zehr J.P."/>
        </authorList>
    </citation>
    <scope>NUCLEOTIDE SEQUENCE [LARGE SCALE GENOMIC DNA]</scope>
    <source>
        <strain evidence="1 2">WH 0003</strain>
    </source>
</reference>
<dbReference type="InterPro" id="IPR038573">
    <property type="entry name" value="BrnT_sf"/>
</dbReference>
<protein>
    <recommendedName>
        <fullName evidence="3">BrnT family toxin</fullName>
    </recommendedName>
</protein>
<dbReference type="EMBL" id="AESD01000434">
    <property type="protein sequence ID" value="EHJ12405.1"/>
    <property type="molecule type" value="Genomic_DNA"/>
</dbReference>
<name>G5J613_CROWT</name>
<evidence type="ECO:0008006" key="3">
    <source>
        <dbReference type="Google" id="ProtNLM"/>
    </source>
</evidence>
<dbReference type="Proteomes" id="UP000003477">
    <property type="component" value="Unassembled WGS sequence"/>
</dbReference>
<dbReference type="RefSeq" id="WP_007305821.1">
    <property type="nucleotide sequence ID" value="NZ_AESD01000434.1"/>
</dbReference>
<dbReference type="InterPro" id="IPR007460">
    <property type="entry name" value="BrnT_toxin"/>
</dbReference>
<dbReference type="Pfam" id="PF04365">
    <property type="entry name" value="BrnT_toxin"/>
    <property type="match status" value="1"/>
</dbReference>
<evidence type="ECO:0000313" key="1">
    <source>
        <dbReference type="EMBL" id="EHJ12405.1"/>
    </source>
</evidence>
<gene>
    <name evidence="1" type="ORF">CWATWH0003_2918</name>
</gene>
<sequence length="88" mass="10320">MEFEWDKQKAESNWQKHRVRFRDAVTVLRLDEMAITTLDEHPEEERYVTIGMSAIGQLLAVVYTYRGNSIRIISARKATKTETAIYLE</sequence>
<evidence type="ECO:0000313" key="2">
    <source>
        <dbReference type="Proteomes" id="UP000003477"/>
    </source>
</evidence>
<comment type="caution">
    <text evidence="1">The sequence shown here is derived from an EMBL/GenBank/DDBJ whole genome shotgun (WGS) entry which is preliminary data.</text>
</comment>
<dbReference type="Gene3D" id="3.10.450.530">
    <property type="entry name" value="Ribonuclease toxin, BrnT, of type II toxin-antitoxin system"/>
    <property type="match status" value="1"/>
</dbReference>
<organism evidence="1 2">
    <name type="scientific">Crocosphaera watsonii WH 0003</name>
    <dbReference type="NCBI Taxonomy" id="423471"/>
    <lineage>
        <taxon>Bacteria</taxon>
        <taxon>Bacillati</taxon>
        <taxon>Cyanobacteriota</taxon>
        <taxon>Cyanophyceae</taxon>
        <taxon>Oscillatoriophycideae</taxon>
        <taxon>Chroococcales</taxon>
        <taxon>Aphanothecaceae</taxon>
        <taxon>Crocosphaera</taxon>
    </lineage>
</organism>
<dbReference type="PATRIC" id="fig|423471.3.peg.2742"/>